<name>A0ABP7UJJ9_9FLAO</name>
<dbReference type="PANTHER" id="PTHR42852:SF17">
    <property type="entry name" value="THIOREDOXIN-LIKE PROTEIN HI_1115"/>
    <property type="match status" value="1"/>
</dbReference>
<comment type="caution">
    <text evidence="3">The sequence shown here is derived from an EMBL/GenBank/DDBJ whole genome shotgun (WGS) entry which is preliminary data.</text>
</comment>
<dbReference type="EMBL" id="BAABCS010000006">
    <property type="protein sequence ID" value="GAA4045110.1"/>
    <property type="molecule type" value="Genomic_DNA"/>
</dbReference>
<dbReference type="InterPro" id="IPR036249">
    <property type="entry name" value="Thioredoxin-like_sf"/>
</dbReference>
<sequence>MTKYLSFAFFFLLVSCSGQTKLGEPEVNPTEIQSNFMNWWKYHNENIMLSRDFTPIDENGTVIEKSAFLKTLMDGNTIPIRLKTADTIFQYQLFKLLPNSDSNIKATIAQVSFDENDNFNQEGKPFPKFNFTDLEGNIISNESMKGKIMVVKCWFIHCAVCVKEIPSLNEMVNQYKDRKDIVFVSLAEDTPEQLKVFLAKKPLSYAVVPNMKKYMNEVLQLNAFPTHYIVNKDGKIVKVLANDHALKVALEKESRK</sequence>
<dbReference type="CDD" id="cd02966">
    <property type="entry name" value="TlpA_like_family"/>
    <property type="match status" value="1"/>
</dbReference>
<reference evidence="4" key="1">
    <citation type="journal article" date="2019" name="Int. J. Syst. Evol. Microbiol.">
        <title>The Global Catalogue of Microorganisms (GCM) 10K type strain sequencing project: providing services to taxonomists for standard genome sequencing and annotation.</title>
        <authorList>
            <consortium name="The Broad Institute Genomics Platform"/>
            <consortium name="The Broad Institute Genome Sequencing Center for Infectious Disease"/>
            <person name="Wu L."/>
            <person name="Ma J."/>
        </authorList>
    </citation>
    <scope>NUCLEOTIDE SEQUENCE [LARGE SCALE GENOMIC DNA]</scope>
    <source>
        <strain evidence="4">JCM 17068</strain>
    </source>
</reference>
<organism evidence="3 4">
    <name type="scientific">Flavobacterium chungnamense</name>
    <dbReference type="NCBI Taxonomy" id="706182"/>
    <lineage>
        <taxon>Bacteria</taxon>
        <taxon>Pseudomonadati</taxon>
        <taxon>Bacteroidota</taxon>
        <taxon>Flavobacteriia</taxon>
        <taxon>Flavobacteriales</taxon>
        <taxon>Flavobacteriaceae</taxon>
        <taxon>Flavobacterium</taxon>
    </lineage>
</organism>
<dbReference type="Pfam" id="PF00578">
    <property type="entry name" value="AhpC-TSA"/>
    <property type="match status" value="1"/>
</dbReference>
<evidence type="ECO:0000259" key="2">
    <source>
        <dbReference type="PROSITE" id="PS51352"/>
    </source>
</evidence>
<dbReference type="InterPro" id="IPR050553">
    <property type="entry name" value="Thioredoxin_ResA/DsbE_sf"/>
</dbReference>
<feature type="chain" id="PRO_5046414843" description="Thioredoxin domain-containing protein" evidence="1">
    <location>
        <begin position="21"/>
        <end position="256"/>
    </location>
</feature>
<dbReference type="RefSeq" id="WP_345090983.1">
    <property type="nucleotide sequence ID" value="NZ_BAABCS010000006.1"/>
</dbReference>
<dbReference type="SUPFAM" id="SSF52833">
    <property type="entry name" value="Thioredoxin-like"/>
    <property type="match status" value="1"/>
</dbReference>
<feature type="domain" description="Thioredoxin" evidence="2">
    <location>
        <begin position="120"/>
        <end position="256"/>
    </location>
</feature>
<evidence type="ECO:0000256" key="1">
    <source>
        <dbReference type="SAM" id="SignalP"/>
    </source>
</evidence>
<dbReference type="PANTHER" id="PTHR42852">
    <property type="entry name" value="THIOL:DISULFIDE INTERCHANGE PROTEIN DSBE"/>
    <property type="match status" value="1"/>
</dbReference>
<evidence type="ECO:0000313" key="3">
    <source>
        <dbReference type="EMBL" id="GAA4045110.1"/>
    </source>
</evidence>
<dbReference type="PROSITE" id="PS51257">
    <property type="entry name" value="PROKAR_LIPOPROTEIN"/>
    <property type="match status" value="1"/>
</dbReference>
<protein>
    <recommendedName>
        <fullName evidence="2">Thioredoxin domain-containing protein</fullName>
    </recommendedName>
</protein>
<dbReference type="Gene3D" id="3.40.30.10">
    <property type="entry name" value="Glutaredoxin"/>
    <property type="match status" value="1"/>
</dbReference>
<evidence type="ECO:0000313" key="4">
    <source>
        <dbReference type="Proteomes" id="UP001500426"/>
    </source>
</evidence>
<keyword evidence="4" id="KW-1185">Reference proteome</keyword>
<dbReference type="InterPro" id="IPR000866">
    <property type="entry name" value="AhpC/TSA"/>
</dbReference>
<proteinExistence type="predicted"/>
<dbReference type="Proteomes" id="UP001500426">
    <property type="component" value="Unassembled WGS sequence"/>
</dbReference>
<gene>
    <name evidence="3" type="ORF">GCM10022388_08070</name>
</gene>
<dbReference type="PROSITE" id="PS51352">
    <property type="entry name" value="THIOREDOXIN_2"/>
    <property type="match status" value="1"/>
</dbReference>
<keyword evidence="1" id="KW-0732">Signal</keyword>
<dbReference type="InterPro" id="IPR013766">
    <property type="entry name" value="Thioredoxin_domain"/>
</dbReference>
<accession>A0ABP7UJJ9</accession>
<feature type="signal peptide" evidence="1">
    <location>
        <begin position="1"/>
        <end position="20"/>
    </location>
</feature>